<reference evidence="2 3" key="1">
    <citation type="submission" date="2018-12" db="EMBL/GenBank/DDBJ databases">
        <title>Bacillus chawlae sp. nov., Bacillus glennii sp. nov., and Bacillus saganii sp. nov. Isolated from the Vehicle Assembly Building at Kennedy Space Center where the Viking Spacecraft were Assembled.</title>
        <authorList>
            <person name="Seuylemezian A."/>
            <person name="Vaishampayan P."/>
        </authorList>
    </citation>
    <scope>NUCLEOTIDE SEQUENCE [LARGE SCALE GENOMIC DNA]</scope>
    <source>
        <strain evidence="2 3">L5</strain>
    </source>
</reference>
<comment type="caution">
    <text evidence="2">The sequence shown here is derived from an EMBL/GenBank/DDBJ whole genome shotgun (WGS) entry which is preliminary data.</text>
</comment>
<feature type="transmembrane region" description="Helical" evidence="1">
    <location>
        <begin position="137"/>
        <end position="157"/>
    </location>
</feature>
<sequence length="223" mass="25552">MFRFSRHGKRRRRMKKVKEGDGHLLKKYRIWNIFTHSLFHIEITNDTDGKITNYAIRSRYFAEEPSVDLYRKGRHVAFSKLPAAFPVDNGVIEITNSSSGINRIHYITDQEGAFTIYPDKRSIRGFRMWVHKRFPKISSFIGGMAVVILLISIALSVPQLMETISEIPWVSENIGTFVSPITLSVWTYFWIGIAAALAGTERTLMLRSHWLIDIEMGSSLGGD</sequence>
<name>A0A3S1BB51_9BACI</name>
<dbReference type="AlphaFoldDB" id="A0A3S1BB51"/>
<dbReference type="Proteomes" id="UP000267430">
    <property type="component" value="Unassembled WGS sequence"/>
</dbReference>
<evidence type="ECO:0000313" key="2">
    <source>
        <dbReference type="EMBL" id="RUQ32002.1"/>
    </source>
</evidence>
<dbReference type="EMBL" id="RYZZ01000004">
    <property type="protein sequence ID" value="RUQ32002.1"/>
    <property type="molecule type" value="Genomic_DNA"/>
</dbReference>
<organism evidence="2 3">
    <name type="scientific">Peribacillus cavernae</name>
    <dbReference type="NCBI Taxonomy" id="1674310"/>
    <lineage>
        <taxon>Bacteria</taxon>
        <taxon>Bacillati</taxon>
        <taxon>Bacillota</taxon>
        <taxon>Bacilli</taxon>
        <taxon>Bacillales</taxon>
        <taxon>Bacillaceae</taxon>
        <taxon>Peribacillus</taxon>
    </lineage>
</organism>
<keyword evidence="3" id="KW-1185">Reference proteome</keyword>
<keyword evidence="1" id="KW-0472">Membrane</keyword>
<feature type="transmembrane region" description="Helical" evidence="1">
    <location>
        <begin position="177"/>
        <end position="198"/>
    </location>
</feature>
<keyword evidence="1" id="KW-1133">Transmembrane helix</keyword>
<gene>
    <name evidence="2" type="ORF">ELQ35_03165</name>
</gene>
<protein>
    <submittedName>
        <fullName evidence="2">Uncharacterized protein</fullName>
    </submittedName>
</protein>
<proteinExistence type="predicted"/>
<evidence type="ECO:0000256" key="1">
    <source>
        <dbReference type="SAM" id="Phobius"/>
    </source>
</evidence>
<keyword evidence="1" id="KW-0812">Transmembrane</keyword>
<evidence type="ECO:0000313" key="3">
    <source>
        <dbReference type="Proteomes" id="UP000267430"/>
    </source>
</evidence>
<dbReference type="OrthoDB" id="2716688at2"/>
<accession>A0A3S1BB51</accession>